<dbReference type="Proteomes" id="UP001161247">
    <property type="component" value="Chromosome 5"/>
</dbReference>
<keyword evidence="4" id="KW-0521">NADP</keyword>
<evidence type="ECO:0000256" key="3">
    <source>
        <dbReference type="ARBA" id="ARBA00023098"/>
    </source>
</evidence>
<gene>
    <name evidence="7" type="ORF">OLC1_LOCUS14247</name>
</gene>
<dbReference type="GO" id="GO:0035336">
    <property type="term" value="P:long-chain fatty-acyl-CoA metabolic process"/>
    <property type="evidence" value="ECO:0007669"/>
    <property type="project" value="TreeGrafter"/>
</dbReference>
<dbReference type="InterPro" id="IPR013120">
    <property type="entry name" value="FAR_NAD-bd"/>
</dbReference>
<evidence type="ECO:0000313" key="8">
    <source>
        <dbReference type="Proteomes" id="UP001161247"/>
    </source>
</evidence>
<comment type="similarity">
    <text evidence="1 4">Belongs to the fatty acyl-CoA reductase family.</text>
</comment>
<dbReference type="SUPFAM" id="SSF51735">
    <property type="entry name" value="NAD(P)-binding Rossmann-fold domains"/>
    <property type="match status" value="1"/>
</dbReference>
<keyword evidence="4" id="KW-0560">Oxidoreductase</keyword>
<dbReference type="CDD" id="cd05236">
    <property type="entry name" value="FAR-N_SDR_e"/>
    <property type="match status" value="1"/>
</dbReference>
<dbReference type="AlphaFoldDB" id="A0AAV1DCI9"/>
<dbReference type="PANTHER" id="PTHR11011">
    <property type="entry name" value="MALE STERILITY PROTEIN 2-RELATED"/>
    <property type="match status" value="1"/>
</dbReference>
<dbReference type="InterPro" id="IPR036291">
    <property type="entry name" value="NAD(P)-bd_dom_sf"/>
</dbReference>
<dbReference type="Pfam" id="PF03015">
    <property type="entry name" value="Sterile"/>
    <property type="match status" value="1"/>
</dbReference>
<comment type="function">
    <text evidence="4">Catalyzes the reduction of fatty acyl-CoA to fatty alcohols.</text>
</comment>
<feature type="domain" description="Fatty acyl-CoA reductase C-terminal" evidence="5">
    <location>
        <begin position="384"/>
        <end position="481"/>
    </location>
</feature>
<keyword evidence="2 4" id="KW-0444">Lipid biosynthesis</keyword>
<evidence type="ECO:0000256" key="4">
    <source>
        <dbReference type="RuleBase" id="RU363097"/>
    </source>
</evidence>
<evidence type="ECO:0000313" key="7">
    <source>
        <dbReference type="EMBL" id="CAI9105580.1"/>
    </source>
</evidence>
<dbReference type="PANTHER" id="PTHR11011:SF99">
    <property type="entry name" value="FATTY ACYL-COA REDUCTASE 3"/>
    <property type="match status" value="1"/>
</dbReference>
<organism evidence="7 8">
    <name type="scientific">Oldenlandia corymbosa var. corymbosa</name>
    <dbReference type="NCBI Taxonomy" id="529605"/>
    <lineage>
        <taxon>Eukaryota</taxon>
        <taxon>Viridiplantae</taxon>
        <taxon>Streptophyta</taxon>
        <taxon>Embryophyta</taxon>
        <taxon>Tracheophyta</taxon>
        <taxon>Spermatophyta</taxon>
        <taxon>Magnoliopsida</taxon>
        <taxon>eudicotyledons</taxon>
        <taxon>Gunneridae</taxon>
        <taxon>Pentapetalae</taxon>
        <taxon>asterids</taxon>
        <taxon>lamiids</taxon>
        <taxon>Gentianales</taxon>
        <taxon>Rubiaceae</taxon>
        <taxon>Rubioideae</taxon>
        <taxon>Spermacoceae</taxon>
        <taxon>Hedyotis-Oldenlandia complex</taxon>
        <taxon>Oldenlandia</taxon>
    </lineage>
</organism>
<dbReference type="EMBL" id="OX459122">
    <property type="protein sequence ID" value="CAI9105580.1"/>
    <property type="molecule type" value="Genomic_DNA"/>
</dbReference>
<dbReference type="InterPro" id="IPR033640">
    <property type="entry name" value="FAR_C"/>
</dbReference>
<evidence type="ECO:0000256" key="1">
    <source>
        <dbReference type="ARBA" id="ARBA00005928"/>
    </source>
</evidence>
<evidence type="ECO:0000259" key="5">
    <source>
        <dbReference type="Pfam" id="PF03015"/>
    </source>
</evidence>
<name>A0AAV1DCI9_OLDCO</name>
<dbReference type="CDD" id="cd09071">
    <property type="entry name" value="FAR_C"/>
    <property type="match status" value="1"/>
</dbReference>
<comment type="catalytic activity">
    <reaction evidence="4">
        <text>a long-chain fatty acyl-CoA + 2 NADPH + 2 H(+) = a long-chain primary fatty alcohol + 2 NADP(+) + CoA</text>
        <dbReference type="Rhea" id="RHEA:52716"/>
        <dbReference type="ChEBI" id="CHEBI:15378"/>
        <dbReference type="ChEBI" id="CHEBI:57287"/>
        <dbReference type="ChEBI" id="CHEBI:57783"/>
        <dbReference type="ChEBI" id="CHEBI:58349"/>
        <dbReference type="ChEBI" id="CHEBI:77396"/>
        <dbReference type="ChEBI" id="CHEBI:83139"/>
        <dbReference type="EC" id="1.2.1.84"/>
    </reaction>
</comment>
<keyword evidence="3 4" id="KW-0443">Lipid metabolism</keyword>
<dbReference type="Pfam" id="PF07993">
    <property type="entry name" value="NAD_binding_4"/>
    <property type="match status" value="1"/>
</dbReference>
<dbReference type="Gene3D" id="3.40.50.720">
    <property type="entry name" value="NAD(P)-binding Rossmann-like Domain"/>
    <property type="match status" value="1"/>
</dbReference>
<dbReference type="InterPro" id="IPR026055">
    <property type="entry name" value="FAR"/>
</dbReference>
<dbReference type="GO" id="GO:0010345">
    <property type="term" value="P:suberin biosynthetic process"/>
    <property type="evidence" value="ECO:0007669"/>
    <property type="project" value="TreeGrafter"/>
</dbReference>
<dbReference type="GO" id="GO:0080019">
    <property type="term" value="F:alcohol-forming very long-chain fatty acyl-CoA reductase activity"/>
    <property type="evidence" value="ECO:0007669"/>
    <property type="project" value="InterPro"/>
</dbReference>
<proteinExistence type="inferred from homology"/>
<keyword evidence="8" id="KW-1185">Reference proteome</keyword>
<dbReference type="EC" id="1.2.1.84" evidence="4"/>
<evidence type="ECO:0000259" key="6">
    <source>
        <dbReference type="Pfam" id="PF07993"/>
    </source>
</evidence>
<evidence type="ECO:0000256" key="2">
    <source>
        <dbReference type="ARBA" id="ARBA00022516"/>
    </source>
</evidence>
<dbReference type="GO" id="GO:0102965">
    <property type="term" value="F:alcohol-forming long-chain fatty acyl-CoA reductase activity"/>
    <property type="evidence" value="ECO:0007669"/>
    <property type="project" value="UniProtKB-EC"/>
</dbReference>
<accession>A0AAV1DCI9</accession>
<feature type="domain" description="Thioester reductase (TE)" evidence="6">
    <location>
        <begin position="17"/>
        <end position="306"/>
    </location>
</feature>
<protein>
    <recommendedName>
        <fullName evidence="4">Fatty acyl-CoA reductase</fullName>
        <ecNumber evidence="4">1.2.1.84</ecNumber>
    </recommendedName>
</protein>
<reference evidence="7" key="1">
    <citation type="submission" date="2023-03" db="EMBL/GenBank/DDBJ databases">
        <authorList>
            <person name="Julca I."/>
        </authorList>
    </citation>
    <scope>NUCLEOTIDE SEQUENCE</scope>
</reference>
<sequence length="482" mass="54790">MEMADVVRQLENSSIIVAGAAGFLAKIFVEKLLRVQPNMKRLYLLLRAEDKKLAAQRFNSEIISKNLFRVLKEECGPNFNTLIAQKVTVVPGDITCVNLGVEDLDLLEEMWKEVDVVVNVAATTNFDERYDVSLSINTMGAMRVLNFAKRSYVSGERKGLILENPYRVGDTLNGTSGLDIENEKRIIDEKLKEFKAENATEKDVKLAMKNLGIQRARKFGWPNTYVFTKAMGEMLLGNLKANFPIVIVRPTIVTSTYKEPFPGWVEGLRTINSFVVGYAQGKLSFLLGDPNTITDLIPGDMVVNAMVAAIVTHMNKSNEEEEIIIYQVGSSASNPISYSSIQDFGQRYFMKHPWIDGEGKAVKVGKIPVLKTMEIFHGYMALRYLLPLKGLEILNAAFCQYFGGLYHNLCRKINYAMRMIELYEPYLFFKGIYDDMNTERLRQPIREEKGAENMLYFDPKSINWEDYFMNIHLPGVVKYVFG</sequence>